<evidence type="ECO:0000313" key="1">
    <source>
        <dbReference type="EMBL" id="AXK43724.1"/>
    </source>
</evidence>
<name>A0A345YIH2_9SPHN</name>
<keyword evidence="2" id="KW-1185">Reference proteome</keyword>
<dbReference type="Proteomes" id="UP000254508">
    <property type="component" value="Plasmid unnamed"/>
</dbReference>
<sequence>MTERPKPFAYDVVETPDALLFVIGHQGGDARPALGYLLGPRGLQINRADGVVIRMIHLHPRVLENIGAKPIGVIEVDADDTVLYSADANAEIDQDILSHLSGQFYWYLSPETASVDDVARRPFSQLLEQLAPQAVAVAPGEWTAGPLVGLCNSRRGIVTLTSGRDWAHPSRGLIIDRTLAEGITAGYPANDNIAECVALAHSDTAPALLPRERGPGSSQLGMAFLP</sequence>
<geneLocation type="plasmid" evidence="1 2">
    <name>unnamed</name>
</geneLocation>
<accession>A0A345YIH2</accession>
<proteinExistence type="predicted"/>
<gene>
    <name evidence="1" type="ORF">DVR09_14800</name>
</gene>
<dbReference type="AlphaFoldDB" id="A0A345YIH2"/>
<keyword evidence="1" id="KW-0614">Plasmid</keyword>
<organism evidence="1 2">
    <name type="scientific">Erythrobacter aureus</name>
    <dbReference type="NCBI Taxonomy" id="2182384"/>
    <lineage>
        <taxon>Bacteria</taxon>
        <taxon>Pseudomonadati</taxon>
        <taxon>Pseudomonadota</taxon>
        <taxon>Alphaproteobacteria</taxon>
        <taxon>Sphingomonadales</taxon>
        <taxon>Erythrobacteraceae</taxon>
        <taxon>Erythrobacter/Porphyrobacter group</taxon>
        <taxon>Erythrobacter</taxon>
    </lineage>
</organism>
<reference evidence="1 2" key="1">
    <citation type="submission" date="2018-07" db="EMBL/GenBank/DDBJ databases">
        <title>Genome sequence of Erythrobacter strain YH-07, an antagonistic bacterium isolated from Yellow Sea.</title>
        <authorList>
            <person name="Tang T."/>
            <person name="Liu Q."/>
            <person name="Sun X."/>
        </authorList>
    </citation>
    <scope>NUCLEOTIDE SEQUENCE [LARGE SCALE GENOMIC DNA]</scope>
    <source>
        <strain evidence="1 2">YH-07</strain>
        <plasmid evidence="1 2">unnamed</plasmid>
    </source>
</reference>
<protein>
    <submittedName>
        <fullName evidence="1">Uncharacterized protein</fullName>
    </submittedName>
</protein>
<dbReference type="RefSeq" id="WP_115418037.1">
    <property type="nucleotide sequence ID" value="NZ_CP031358.1"/>
</dbReference>
<evidence type="ECO:0000313" key="2">
    <source>
        <dbReference type="Proteomes" id="UP000254508"/>
    </source>
</evidence>
<dbReference type="OrthoDB" id="9838263at2"/>
<dbReference type="KEGG" id="err:DVR09_14800"/>
<dbReference type="EMBL" id="CP031358">
    <property type="protein sequence ID" value="AXK43724.1"/>
    <property type="molecule type" value="Genomic_DNA"/>
</dbReference>